<accession>A0A852V9G6</accession>
<dbReference type="InterPro" id="IPR032809">
    <property type="entry name" value="Put_HupE_UreJ"/>
</dbReference>
<dbReference type="AlphaFoldDB" id="A0A852V9G6"/>
<dbReference type="Pfam" id="PF13795">
    <property type="entry name" value="HupE_UreJ_2"/>
    <property type="match status" value="1"/>
</dbReference>
<organism evidence="1 2">
    <name type="scientific">Tunturiibacter lichenicola</name>
    <dbReference type="NCBI Taxonomy" id="2051959"/>
    <lineage>
        <taxon>Bacteria</taxon>
        <taxon>Pseudomonadati</taxon>
        <taxon>Acidobacteriota</taxon>
        <taxon>Terriglobia</taxon>
        <taxon>Terriglobales</taxon>
        <taxon>Acidobacteriaceae</taxon>
        <taxon>Tunturiibacter</taxon>
    </lineage>
</organism>
<name>A0A852V9G6_9BACT</name>
<gene>
    <name evidence="1" type="ORF">HDF08_000094</name>
</gene>
<proteinExistence type="predicted"/>
<evidence type="ECO:0000313" key="1">
    <source>
        <dbReference type="EMBL" id="NYF88027.1"/>
    </source>
</evidence>
<comment type="caution">
    <text evidence="1">The sequence shown here is derived from an EMBL/GenBank/DDBJ whole genome shotgun (WGS) entry which is preliminary data.</text>
</comment>
<sequence>MRYPSFRLGARHISEGTDHLLFVLTLLLPAPLIVRSGQWKEHASLRRSVDPHAMQAEAII</sequence>
<dbReference type="Proteomes" id="UP000564385">
    <property type="component" value="Unassembled WGS sequence"/>
</dbReference>
<evidence type="ECO:0000313" key="2">
    <source>
        <dbReference type="Proteomes" id="UP000564385"/>
    </source>
</evidence>
<protein>
    <submittedName>
        <fullName evidence="1">Uncharacterized protein</fullName>
    </submittedName>
</protein>
<reference evidence="1 2" key="1">
    <citation type="submission" date="2020-07" db="EMBL/GenBank/DDBJ databases">
        <title>Genomic Encyclopedia of Type Strains, Phase IV (KMG-V): Genome sequencing to study the core and pangenomes of soil and plant-associated prokaryotes.</title>
        <authorList>
            <person name="Whitman W."/>
        </authorList>
    </citation>
    <scope>NUCLEOTIDE SEQUENCE [LARGE SCALE GENOMIC DNA]</scope>
    <source>
        <strain evidence="1 2">M8UP22</strain>
    </source>
</reference>
<dbReference type="EMBL" id="JACCCU010000001">
    <property type="protein sequence ID" value="NYF88027.1"/>
    <property type="molecule type" value="Genomic_DNA"/>
</dbReference>